<dbReference type="GO" id="GO:0000155">
    <property type="term" value="F:phosphorelay sensor kinase activity"/>
    <property type="evidence" value="ECO:0007669"/>
    <property type="project" value="InterPro"/>
</dbReference>
<dbReference type="InterPro" id="IPR005467">
    <property type="entry name" value="His_kinase_dom"/>
</dbReference>
<dbReference type="Gene3D" id="3.30.450.40">
    <property type="match status" value="1"/>
</dbReference>
<dbReference type="GO" id="GO:0000156">
    <property type="term" value="F:phosphorelay response regulator activity"/>
    <property type="evidence" value="ECO:0007669"/>
    <property type="project" value="TreeGrafter"/>
</dbReference>
<sequence length="456" mass="49471">MVVAAQHSPTADEALQLQGVGQLAALLIERAADQQALEAGHLALGRALQRAEVLAALSDALQRASTAEEVAERALARLGPALQAQSMLMMRLDGEALSLPSVWGEVPAAIAAHMTRPGLRLRDTPVLQQVAASRQGTYFGNYQHIPGALDTFPALAGGVEPILTPGGRLAGFLVFWQAPHQAGEGADAPGLLRHAANTLGLALERATHLSQLEAQFAALQAQTRVLEATTEELVAFTYSVSHDLSTPLRHITSFTQLARRHADDPRKLSRYLDIVEQGAQRLGTLIDAMLQLSRTSRRPLQSAQLDLDTLVAQARRTLTAEHQGREIEWQISPLPRVQGDQAALGQVVEQLLSNAVKFTRPRPSAQIRVWAEDAENGWTFWVQDNGVGFDPTYSGKLFGIFQRLHRQEEFEGTGVGLANVRRIVARHGGHVHARGQLGEGAQFGFTLPKSRYGGEH</sequence>
<dbReference type="Pfam" id="PF00512">
    <property type="entry name" value="HisKA"/>
    <property type="match status" value="1"/>
</dbReference>
<dbReference type="EC" id="2.7.13.3" evidence="2"/>
<reference evidence="7 8" key="1">
    <citation type="submission" date="2018-01" db="EMBL/GenBank/DDBJ databases">
        <title>Deinococcus koreensis sp. nov., a radiation-resistant bacterium isolated from river water.</title>
        <authorList>
            <person name="Choi A."/>
        </authorList>
    </citation>
    <scope>NUCLEOTIDE SEQUENCE [LARGE SCALE GENOMIC DNA]</scope>
    <source>
        <strain evidence="7 8">SJW1-2</strain>
    </source>
</reference>
<dbReference type="Proteomes" id="UP000236379">
    <property type="component" value="Unassembled WGS sequence"/>
</dbReference>
<dbReference type="SUPFAM" id="SSF55874">
    <property type="entry name" value="ATPase domain of HSP90 chaperone/DNA topoisomerase II/histidine kinase"/>
    <property type="match status" value="1"/>
</dbReference>
<dbReference type="PANTHER" id="PTHR42878">
    <property type="entry name" value="TWO-COMPONENT HISTIDINE KINASE"/>
    <property type="match status" value="1"/>
</dbReference>
<dbReference type="AlphaFoldDB" id="A0A2K3URW1"/>
<keyword evidence="3" id="KW-0597">Phosphoprotein</keyword>
<dbReference type="SUPFAM" id="SSF47384">
    <property type="entry name" value="Homodimeric domain of signal transducing histidine kinase"/>
    <property type="match status" value="1"/>
</dbReference>
<dbReference type="SUPFAM" id="SSF55781">
    <property type="entry name" value="GAF domain-like"/>
    <property type="match status" value="1"/>
</dbReference>
<comment type="caution">
    <text evidence="7">The sequence shown here is derived from an EMBL/GenBank/DDBJ whole genome shotgun (WGS) entry which is preliminary data.</text>
</comment>
<evidence type="ECO:0000256" key="5">
    <source>
        <dbReference type="ARBA" id="ARBA00022777"/>
    </source>
</evidence>
<dbReference type="InterPro" id="IPR004358">
    <property type="entry name" value="Sig_transdc_His_kin-like_C"/>
</dbReference>
<dbReference type="OrthoDB" id="53662at2"/>
<dbReference type="CDD" id="cd00082">
    <property type="entry name" value="HisKA"/>
    <property type="match status" value="1"/>
</dbReference>
<keyword evidence="5" id="KW-0418">Kinase</keyword>
<accession>A0A2K3URW1</accession>
<dbReference type="GO" id="GO:0007234">
    <property type="term" value="P:osmosensory signaling via phosphorelay pathway"/>
    <property type="evidence" value="ECO:0007669"/>
    <property type="project" value="TreeGrafter"/>
</dbReference>
<dbReference type="SMART" id="SM00387">
    <property type="entry name" value="HATPase_c"/>
    <property type="match status" value="1"/>
</dbReference>
<dbReference type="InterPro" id="IPR036890">
    <property type="entry name" value="HATPase_C_sf"/>
</dbReference>
<dbReference type="Gene3D" id="3.30.565.10">
    <property type="entry name" value="Histidine kinase-like ATPase, C-terminal domain"/>
    <property type="match status" value="1"/>
</dbReference>
<dbReference type="InterPro" id="IPR050351">
    <property type="entry name" value="BphY/WalK/GraS-like"/>
</dbReference>
<dbReference type="GO" id="GO:0030295">
    <property type="term" value="F:protein kinase activator activity"/>
    <property type="evidence" value="ECO:0007669"/>
    <property type="project" value="TreeGrafter"/>
</dbReference>
<gene>
    <name evidence="7" type="ORF">CVO96_20315</name>
</gene>
<protein>
    <recommendedName>
        <fullName evidence="2">histidine kinase</fullName>
        <ecNumber evidence="2">2.7.13.3</ecNumber>
    </recommendedName>
</protein>
<evidence type="ECO:0000256" key="2">
    <source>
        <dbReference type="ARBA" id="ARBA00012438"/>
    </source>
</evidence>
<comment type="catalytic activity">
    <reaction evidence="1">
        <text>ATP + protein L-histidine = ADP + protein N-phospho-L-histidine.</text>
        <dbReference type="EC" id="2.7.13.3"/>
    </reaction>
</comment>
<dbReference type="InterPro" id="IPR036097">
    <property type="entry name" value="HisK_dim/P_sf"/>
</dbReference>
<evidence type="ECO:0000256" key="4">
    <source>
        <dbReference type="ARBA" id="ARBA00022679"/>
    </source>
</evidence>
<feature type="domain" description="Histidine kinase" evidence="6">
    <location>
        <begin position="239"/>
        <end position="451"/>
    </location>
</feature>
<dbReference type="SMART" id="SM00388">
    <property type="entry name" value="HisKA"/>
    <property type="match status" value="1"/>
</dbReference>
<keyword evidence="8" id="KW-1185">Reference proteome</keyword>
<name>A0A2K3URW1_9DEIO</name>
<dbReference type="PROSITE" id="PS50109">
    <property type="entry name" value="HIS_KIN"/>
    <property type="match status" value="1"/>
</dbReference>
<dbReference type="InterPro" id="IPR003594">
    <property type="entry name" value="HATPase_dom"/>
</dbReference>
<keyword evidence="4" id="KW-0808">Transferase</keyword>
<evidence type="ECO:0000313" key="7">
    <source>
        <dbReference type="EMBL" id="PNY79281.1"/>
    </source>
</evidence>
<dbReference type="EMBL" id="PPPD01000005">
    <property type="protein sequence ID" value="PNY79281.1"/>
    <property type="molecule type" value="Genomic_DNA"/>
</dbReference>
<evidence type="ECO:0000256" key="1">
    <source>
        <dbReference type="ARBA" id="ARBA00000085"/>
    </source>
</evidence>
<dbReference type="Gene3D" id="1.10.287.130">
    <property type="match status" value="1"/>
</dbReference>
<dbReference type="InterPro" id="IPR003661">
    <property type="entry name" value="HisK_dim/P_dom"/>
</dbReference>
<evidence type="ECO:0000256" key="3">
    <source>
        <dbReference type="ARBA" id="ARBA00022553"/>
    </source>
</evidence>
<dbReference type="InterPro" id="IPR029016">
    <property type="entry name" value="GAF-like_dom_sf"/>
</dbReference>
<organism evidence="7 8">
    <name type="scientific">Deinococcus koreensis</name>
    <dbReference type="NCBI Taxonomy" id="2054903"/>
    <lineage>
        <taxon>Bacteria</taxon>
        <taxon>Thermotogati</taxon>
        <taxon>Deinococcota</taxon>
        <taxon>Deinococci</taxon>
        <taxon>Deinococcales</taxon>
        <taxon>Deinococcaceae</taxon>
        <taxon>Deinococcus</taxon>
    </lineage>
</organism>
<evidence type="ECO:0000313" key="8">
    <source>
        <dbReference type="Proteomes" id="UP000236379"/>
    </source>
</evidence>
<proteinExistence type="predicted"/>
<dbReference type="PRINTS" id="PR00344">
    <property type="entry name" value="BCTRLSENSOR"/>
</dbReference>
<dbReference type="Pfam" id="PF02518">
    <property type="entry name" value="HATPase_c"/>
    <property type="match status" value="1"/>
</dbReference>
<dbReference type="PANTHER" id="PTHR42878:SF15">
    <property type="entry name" value="BACTERIOPHYTOCHROME"/>
    <property type="match status" value="1"/>
</dbReference>
<dbReference type="FunFam" id="3.30.565.10:FF:000006">
    <property type="entry name" value="Sensor histidine kinase WalK"/>
    <property type="match status" value="1"/>
</dbReference>
<evidence type="ECO:0000259" key="6">
    <source>
        <dbReference type="PROSITE" id="PS50109"/>
    </source>
</evidence>